<dbReference type="InterPro" id="IPR013668">
    <property type="entry name" value="RNase_R_HTH_12"/>
</dbReference>
<evidence type="ECO:0000259" key="5">
    <source>
        <dbReference type="PROSITE" id="PS50045"/>
    </source>
</evidence>
<dbReference type="Gene3D" id="1.10.10.10">
    <property type="entry name" value="Winged helix-like DNA-binding domain superfamily/Winged helix DNA-binding domain"/>
    <property type="match status" value="1"/>
</dbReference>
<evidence type="ECO:0000256" key="4">
    <source>
        <dbReference type="ARBA" id="ARBA00023163"/>
    </source>
</evidence>
<dbReference type="InterPro" id="IPR027417">
    <property type="entry name" value="P-loop_NTPase"/>
</dbReference>
<keyword evidence="4" id="KW-0804">Transcription</keyword>
<dbReference type="InterPro" id="IPR036388">
    <property type="entry name" value="WH-like_DNA-bd_sf"/>
</dbReference>
<dbReference type="SUPFAM" id="SSF55785">
    <property type="entry name" value="PYP-like sensor domain (PAS domain)"/>
    <property type="match status" value="1"/>
</dbReference>
<keyword evidence="8" id="KW-1185">Reference proteome</keyword>
<dbReference type="SUPFAM" id="SSF52540">
    <property type="entry name" value="P-loop containing nucleoside triphosphate hydrolases"/>
    <property type="match status" value="1"/>
</dbReference>
<protein>
    <submittedName>
        <fullName evidence="7">Sigma 54-interacting transcriptional regulator</fullName>
    </submittedName>
</protein>
<keyword evidence="3" id="KW-0805">Transcription regulation</keyword>
<dbReference type="Gene3D" id="1.10.8.60">
    <property type="match status" value="1"/>
</dbReference>
<dbReference type="Pfam" id="PF08461">
    <property type="entry name" value="WHD_RNase_R"/>
    <property type="match status" value="1"/>
</dbReference>
<dbReference type="InterPro" id="IPR002078">
    <property type="entry name" value="Sigma_54_int"/>
</dbReference>
<gene>
    <name evidence="7" type="ORF">ACFFHM_00645</name>
</gene>
<dbReference type="InterPro" id="IPR025944">
    <property type="entry name" value="Sigma_54_int_dom_CS"/>
</dbReference>
<organism evidence="7 8">
    <name type="scientific">Halalkalibacter kiskunsagensis</name>
    <dbReference type="NCBI Taxonomy" id="1548599"/>
    <lineage>
        <taxon>Bacteria</taxon>
        <taxon>Bacillati</taxon>
        <taxon>Bacillota</taxon>
        <taxon>Bacilli</taxon>
        <taxon>Bacillales</taxon>
        <taxon>Bacillaceae</taxon>
        <taxon>Halalkalibacter</taxon>
    </lineage>
</organism>
<keyword evidence="1" id="KW-0547">Nucleotide-binding</keyword>
<dbReference type="PROSITE" id="PS00688">
    <property type="entry name" value="SIGMA54_INTERACT_3"/>
    <property type="match status" value="1"/>
</dbReference>
<name>A0ABV6K864_9BACI</name>
<dbReference type="Gene3D" id="3.40.50.300">
    <property type="entry name" value="P-loop containing nucleotide triphosphate hydrolases"/>
    <property type="match status" value="1"/>
</dbReference>
<comment type="caution">
    <text evidence="7">The sequence shown here is derived from an EMBL/GenBank/DDBJ whole genome shotgun (WGS) entry which is preliminary data.</text>
</comment>
<reference evidence="7 8" key="1">
    <citation type="submission" date="2024-09" db="EMBL/GenBank/DDBJ databases">
        <authorList>
            <person name="Sun Q."/>
            <person name="Mori K."/>
        </authorList>
    </citation>
    <scope>NUCLEOTIDE SEQUENCE [LARGE SCALE GENOMIC DNA]</scope>
    <source>
        <strain evidence="7 8">NCAIM B.02610</strain>
    </source>
</reference>
<dbReference type="RefSeq" id="WP_335958281.1">
    <property type="nucleotide sequence ID" value="NZ_JAXBLX010000001.1"/>
</dbReference>
<dbReference type="CDD" id="cd00009">
    <property type="entry name" value="AAA"/>
    <property type="match status" value="1"/>
</dbReference>
<dbReference type="SMART" id="SM00091">
    <property type="entry name" value="PAS"/>
    <property type="match status" value="1"/>
</dbReference>
<dbReference type="EMBL" id="JBHLUX010000001">
    <property type="protein sequence ID" value="MFC0469112.1"/>
    <property type="molecule type" value="Genomic_DNA"/>
</dbReference>
<dbReference type="Pfam" id="PF25601">
    <property type="entry name" value="AAA_lid_14"/>
    <property type="match status" value="1"/>
</dbReference>
<dbReference type="Pfam" id="PF00158">
    <property type="entry name" value="Sigma54_activat"/>
    <property type="match status" value="1"/>
</dbReference>
<dbReference type="Gene3D" id="3.30.450.20">
    <property type="entry name" value="PAS domain"/>
    <property type="match status" value="1"/>
</dbReference>
<dbReference type="InterPro" id="IPR025662">
    <property type="entry name" value="Sigma_54_int_dom_ATP-bd_1"/>
</dbReference>
<dbReference type="Proteomes" id="UP001589838">
    <property type="component" value="Unassembled WGS sequence"/>
</dbReference>
<dbReference type="PANTHER" id="PTHR32071:SF57">
    <property type="entry name" value="C4-DICARBOXYLATE TRANSPORT TRANSCRIPTIONAL REGULATORY PROTEIN DCTD"/>
    <property type="match status" value="1"/>
</dbReference>
<feature type="domain" description="Sigma-54 factor interaction" evidence="5">
    <location>
        <begin position="339"/>
        <end position="562"/>
    </location>
</feature>
<evidence type="ECO:0000313" key="8">
    <source>
        <dbReference type="Proteomes" id="UP001589838"/>
    </source>
</evidence>
<dbReference type="PROSITE" id="PS50045">
    <property type="entry name" value="SIGMA54_INTERACT_4"/>
    <property type="match status" value="1"/>
</dbReference>
<evidence type="ECO:0000259" key="6">
    <source>
        <dbReference type="PROSITE" id="PS50112"/>
    </source>
</evidence>
<dbReference type="InterPro" id="IPR035965">
    <property type="entry name" value="PAS-like_dom_sf"/>
</dbReference>
<evidence type="ECO:0000256" key="3">
    <source>
        <dbReference type="ARBA" id="ARBA00023015"/>
    </source>
</evidence>
<accession>A0ABV6K864</accession>
<dbReference type="InterPro" id="IPR000014">
    <property type="entry name" value="PAS"/>
</dbReference>
<keyword evidence="2" id="KW-0067">ATP-binding</keyword>
<dbReference type="PROSITE" id="PS50112">
    <property type="entry name" value="PAS"/>
    <property type="match status" value="1"/>
</dbReference>
<sequence>MPKFLTIVSLHKNTLVAFEKEITGMFQDNVKIKQYCFEDETIYEGIDGDVILISNYKVFEQARRYIKNGNAAVIIARRTLSEQGMKKIKNLQKGTNAILYNVTLEMAIETISTIYQLGIRQINLIPAHKDMNPLPNVNLVITPGEQLETAIDVEIIDIGSRILDLSTYMDILAKMDSNHHILEQKVKLHFANIVPISYGLDNILDKKDQLASQLDLFLQIIPNGIIAIDSSGTVTIFNDTAANLVHKKPPNVIGHCYETVFPDLKFSKVLSGEMENVEELMNFGQRSIVVTINSLKIGNEITGAVARLVPFHETEKRQHRLRSQLLGKGFVPKYQFLNIIGESSSIKKQKKIAQRMATSDASILIHGESGTGKELFAQAIHNHSPRSQYAFVAFNCAALPEQLLESELFGYVEGAFTGARKGGKPGLFEHGHLGTVFLDEIGEMPKVLQARLLRVLQEKEVMRVGGDSIIPVDIRIIAATNRDLKLEVAQGKFREDLYYRLNVLPLTIPPLRERTEDIIPLFSYFIQDHDIVLTEEARHYVEHYPWPGNIRELENCANYLINYGKRIVEPIDLPIFTDTTVAQADNASVYHKTEQDLTCNEMLILDILYQSFLVKKRVGRKRIAEVAFKRDAFLSEQQLRSYLTSMKERGLVEISQGRGGTTITQNGIKTFLKMRN</sequence>
<evidence type="ECO:0000256" key="1">
    <source>
        <dbReference type="ARBA" id="ARBA00022741"/>
    </source>
</evidence>
<evidence type="ECO:0000256" key="2">
    <source>
        <dbReference type="ARBA" id="ARBA00022840"/>
    </source>
</evidence>
<evidence type="ECO:0000313" key="7">
    <source>
        <dbReference type="EMBL" id="MFC0469112.1"/>
    </source>
</evidence>
<dbReference type="InterPro" id="IPR003593">
    <property type="entry name" value="AAA+_ATPase"/>
</dbReference>
<feature type="domain" description="PAS" evidence="6">
    <location>
        <begin position="210"/>
        <end position="263"/>
    </location>
</feature>
<dbReference type="PANTHER" id="PTHR32071">
    <property type="entry name" value="TRANSCRIPTIONAL REGULATORY PROTEIN"/>
    <property type="match status" value="1"/>
</dbReference>
<dbReference type="SMART" id="SM00382">
    <property type="entry name" value="AAA"/>
    <property type="match status" value="1"/>
</dbReference>
<dbReference type="PROSITE" id="PS00675">
    <property type="entry name" value="SIGMA54_INTERACT_1"/>
    <property type="match status" value="1"/>
</dbReference>
<proteinExistence type="predicted"/>
<dbReference type="InterPro" id="IPR058031">
    <property type="entry name" value="AAA_lid_NorR"/>
</dbReference>